<evidence type="ECO:0000259" key="7">
    <source>
        <dbReference type="PROSITE" id="PS50071"/>
    </source>
</evidence>
<dbReference type="SMART" id="SM00389">
    <property type="entry name" value="HOX"/>
    <property type="match status" value="1"/>
</dbReference>
<keyword evidence="4 5" id="KW-0539">Nucleus</keyword>
<sequence length="282" mass="30759">MASDSSRGARVRSGGHDRGGGCPVASRARSSPAEWGAVAPLIREAHQEHDHHDHHHHHHHRHHHHHHRRHRDSAPTRRSRSSFSIASILGLVDTEEVEVEEVDEGERRRRGGGRPPSIASTGTPQGGGGGEQSPSPHPPPPPPPPPAAAAASSRRDADRHEAPDAERARGRRSEVAPSRVGGPGGPGGPWGPPSGEKESWYRSRRPRTSFKKSQLLLLEHVFRAAPYPGIELAQSLSRRVGVDEDRVLVWFQNRRARMRRAYRESQLRAVATALAGGSAPTP</sequence>
<feature type="DNA-binding region" description="Homeobox" evidence="4">
    <location>
        <begin position="203"/>
        <end position="262"/>
    </location>
</feature>
<dbReference type="Gene3D" id="1.10.10.60">
    <property type="entry name" value="Homeodomain-like"/>
    <property type="match status" value="1"/>
</dbReference>
<protein>
    <submittedName>
        <fullName evidence="8">Anf/Hesx1</fullName>
    </submittedName>
</protein>
<dbReference type="InterPro" id="IPR001356">
    <property type="entry name" value="HD"/>
</dbReference>
<accession>A0A1S5RP12</accession>
<evidence type="ECO:0000313" key="8">
    <source>
        <dbReference type="EMBL" id="AOG15892.1"/>
    </source>
</evidence>
<organism evidence="8">
    <name type="scientific">Lethenteron camtschaticum</name>
    <name type="common">Japanese lamprey</name>
    <name type="synonym">Lampetra japonica</name>
    <dbReference type="NCBI Taxonomy" id="980415"/>
    <lineage>
        <taxon>Eukaryota</taxon>
        <taxon>Metazoa</taxon>
        <taxon>Chordata</taxon>
        <taxon>Craniata</taxon>
        <taxon>Vertebrata</taxon>
        <taxon>Cyclostomata</taxon>
        <taxon>Hyperoartia</taxon>
        <taxon>Petromyzontiformes</taxon>
        <taxon>Petromyzontidae</taxon>
        <taxon>Lethenteron</taxon>
    </lineage>
</organism>
<comment type="subcellular location">
    <subcellularLocation>
        <location evidence="1 4 5">Nucleus</location>
    </subcellularLocation>
</comment>
<evidence type="ECO:0000256" key="4">
    <source>
        <dbReference type="PROSITE-ProRule" id="PRU00108"/>
    </source>
</evidence>
<dbReference type="PANTHER" id="PTHR46966">
    <property type="entry name" value="HOMEOBOX EXPRESSED IN ES CELLS 1"/>
    <property type="match status" value="1"/>
</dbReference>
<evidence type="ECO:0000256" key="2">
    <source>
        <dbReference type="ARBA" id="ARBA00006791"/>
    </source>
</evidence>
<name>A0A1S5RP12_LETCA</name>
<feature type="region of interest" description="Disordered" evidence="6">
    <location>
        <begin position="1"/>
        <end position="82"/>
    </location>
</feature>
<comment type="similarity">
    <text evidence="2">Belongs to the ANF homeobox family.</text>
</comment>
<dbReference type="InterPro" id="IPR009057">
    <property type="entry name" value="Homeodomain-like_sf"/>
</dbReference>
<dbReference type="SUPFAM" id="SSF46689">
    <property type="entry name" value="Homeodomain-like"/>
    <property type="match status" value="1"/>
</dbReference>
<evidence type="ECO:0000256" key="5">
    <source>
        <dbReference type="RuleBase" id="RU000682"/>
    </source>
</evidence>
<feature type="compositionally biased region" description="Basic and acidic residues" evidence="6">
    <location>
        <begin position="153"/>
        <end position="174"/>
    </location>
</feature>
<keyword evidence="3" id="KW-0217">Developmental protein</keyword>
<evidence type="ECO:0000256" key="3">
    <source>
        <dbReference type="ARBA" id="ARBA00022473"/>
    </source>
</evidence>
<dbReference type="GO" id="GO:0005634">
    <property type="term" value="C:nucleus"/>
    <property type="evidence" value="ECO:0007669"/>
    <property type="project" value="UniProtKB-SubCell"/>
</dbReference>
<dbReference type="GO" id="GO:0001227">
    <property type="term" value="F:DNA-binding transcription repressor activity, RNA polymerase II-specific"/>
    <property type="evidence" value="ECO:0007669"/>
    <property type="project" value="TreeGrafter"/>
</dbReference>
<dbReference type="InterPro" id="IPR043402">
    <property type="entry name" value="Hesx1"/>
</dbReference>
<feature type="region of interest" description="Disordered" evidence="6">
    <location>
        <begin position="96"/>
        <end position="206"/>
    </location>
</feature>
<dbReference type="EMBL" id="KX245018">
    <property type="protein sequence ID" value="AOG15892.1"/>
    <property type="molecule type" value="mRNA"/>
</dbReference>
<dbReference type="AlphaFoldDB" id="A0A1S5RP12"/>
<keyword evidence="4 5" id="KW-0371">Homeobox</keyword>
<dbReference type="GO" id="GO:0000978">
    <property type="term" value="F:RNA polymerase II cis-regulatory region sequence-specific DNA binding"/>
    <property type="evidence" value="ECO:0007669"/>
    <property type="project" value="TreeGrafter"/>
</dbReference>
<reference evidence="8" key="1">
    <citation type="journal article" date="2016" name="Sci. Rep.">
        <title>The presence of Anf/Hesx1 homeobox gene in lampreys suggests that it could play an important role in emergence of telencephalon.</title>
        <authorList>
            <person name="Bayramov A.V."/>
            <person name="Ermakova G.V."/>
            <person name="Eroshkin F.M."/>
            <person name="Kucheryavyy A.V."/>
            <person name="Martynova N.Y."/>
            <person name="Zaraisky A.G."/>
        </authorList>
    </citation>
    <scope>NUCLEOTIDE SEQUENCE</scope>
</reference>
<dbReference type="CDD" id="cd00086">
    <property type="entry name" value="homeodomain"/>
    <property type="match status" value="1"/>
</dbReference>
<evidence type="ECO:0000256" key="6">
    <source>
        <dbReference type="SAM" id="MobiDB-lite"/>
    </source>
</evidence>
<keyword evidence="4 5" id="KW-0238">DNA-binding</keyword>
<dbReference type="GO" id="GO:0021983">
    <property type="term" value="P:pituitary gland development"/>
    <property type="evidence" value="ECO:0007669"/>
    <property type="project" value="TreeGrafter"/>
</dbReference>
<proteinExistence type="evidence at transcript level"/>
<dbReference type="PANTHER" id="PTHR46966:SF1">
    <property type="entry name" value="HOMEOBOX EXPRESSED IN ES CELLS 1"/>
    <property type="match status" value="1"/>
</dbReference>
<dbReference type="Pfam" id="PF00046">
    <property type="entry name" value="Homeodomain"/>
    <property type="match status" value="1"/>
</dbReference>
<feature type="compositionally biased region" description="Pro residues" evidence="6">
    <location>
        <begin position="135"/>
        <end position="147"/>
    </location>
</feature>
<evidence type="ECO:0000256" key="1">
    <source>
        <dbReference type="ARBA" id="ARBA00004123"/>
    </source>
</evidence>
<feature type="compositionally biased region" description="Basic residues" evidence="6">
    <location>
        <begin position="52"/>
        <end position="71"/>
    </location>
</feature>
<dbReference type="PROSITE" id="PS50071">
    <property type="entry name" value="HOMEOBOX_2"/>
    <property type="match status" value="1"/>
</dbReference>
<feature type="domain" description="Homeobox" evidence="7">
    <location>
        <begin position="201"/>
        <end position="261"/>
    </location>
</feature>